<proteinExistence type="predicted"/>
<dbReference type="Proteomes" id="UP000765802">
    <property type="component" value="Unassembled WGS sequence"/>
</dbReference>
<dbReference type="Pfam" id="PF13595">
    <property type="entry name" value="DUF4138"/>
    <property type="match status" value="2"/>
</dbReference>
<gene>
    <name evidence="2" type="ORF">BC349_01370</name>
</gene>
<keyword evidence="1" id="KW-0732">Signal</keyword>
<evidence type="ECO:0000256" key="1">
    <source>
        <dbReference type="SAM" id="SignalP"/>
    </source>
</evidence>
<evidence type="ECO:0000313" key="3">
    <source>
        <dbReference type="Proteomes" id="UP000765802"/>
    </source>
</evidence>
<organism evidence="2 3">
    <name type="scientific">Flavihumibacter stibioxidans</name>
    <dbReference type="NCBI Taxonomy" id="1834163"/>
    <lineage>
        <taxon>Bacteria</taxon>
        <taxon>Pseudomonadati</taxon>
        <taxon>Bacteroidota</taxon>
        <taxon>Chitinophagia</taxon>
        <taxon>Chitinophagales</taxon>
        <taxon>Chitinophagaceae</taxon>
        <taxon>Flavihumibacter</taxon>
    </lineage>
</organism>
<keyword evidence="3" id="KW-1185">Reference proteome</keyword>
<dbReference type="InterPro" id="IPR022298">
    <property type="entry name" value="Conjug_transposon_TraN"/>
</dbReference>
<feature type="signal peptide" evidence="1">
    <location>
        <begin position="1"/>
        <end position="19"/>
    </location>
</feature>
<dbReference type="EMBL" id="MBUA01000001">
    <property type="protein sequence ID" value="MBC6489601.1"/>
    <property type="molecule type" value="Genomic_DNA"/>
</dbReference>
<sequence>MKRIVSMICGCLIVMFSLAQTKLNITTDKTTSLVFPFAIKHVDRGTSSVLAQQVKEAPEILLVKAALKDFTETNLSVVTDDGSVYAFTVNYDIKPAVWVHYLPVNRTATISSYANMILDNERIVKKIKDKKYNMQAGIRGIYIKDNIIYYQLYIKNDGTVDYDVDLLRFFIKDKKRSKRTAVQEVEQKPVYITGNHSKVKGNNYTVFVVVLEKFTIPDKKYLAVQITEKNGGRHFLLRVNNKAIMKSKVLPDFK</sequence>
<dbReference type="NCBIfam" id="TIGR03780">
    <property type="entry name" value="Bac_Flav_CT_N"/>
    <property type="match status" value="1"/>
</dbReference>
<feature type="chain" id="PRO_5045720911" evidence="1">
    <location>
        <begin position="20"/>
        <end position="254"/>
    </location>
</feature>
<accession>A0ABR7M3K5</accession>
<name>A0ABR7M3K5_9BACT</name>
<dbReference type="RefSeq" id="WP_187254960.1">
    <property type="nucleotide sequence ID" value="NZ_JBHULF010000006.1"/>
</dbReference>
<evidence type="ECO:0000313" key="2">
    <source>
        <dbReference type="EMBL" id="MBC6489601.1"/>
    </source>
</evidence>
<comment type="caution">
    <text evidence="2">The sequence shown here is derived from an EMBL/GenBank/DDBJ whole genome shotgun (WGS) entry which is preliminary data.</text>
</comment>
<reference evidence="2 3" key="1">
    <citation type="submission" date="2016-07" db="EMBL/GenBank/DDBJ databases">
        <title>Genome analysis of Flavihumibacter stibioxidans YS-17.</title>
        <authorList>
            <person name="Shi K."/>
            <person name="Han Y."/>
            <person name="Wang G."/>
        </authorList>
    </citation>
    <scope>NUCLEOTIDE SEQUENCE [LARGE SCALE GENOMIC DNA]</scope>
    <source>
        <strain evidence="2 3">YS-17</strain>
    </source>
</reference>
<protein>
    <submittedName>
        <fullName evidence="2">Conjugative transposon protein TraN</fullName>
    </submittedName>
</protein>